<reference evidence="2 3" key="1">
    <citation type="submission" date="2018-08" db="EMBL/GenBank/DDBJ databases">
        <title>Altererythrobacter sp.Ery1 and Ery12, the genome sequencing of novel strains in genus Alterythrobacter.</title>
        <authorList>
            <person name="Cheng H."/>
            <person name="Wu Y.-H."/>
            <person name="Fang C."/>
            <person name="Xu X.-W."/>
        </authorList>
    </citation>
    <scope>NUCLEOTIDE SEQUENCE [LARGE SCALE GENOMIC DNA]</scope>
    <source>
        <strain evidence="2 3">Ery1</strain>
    </source>
</reference>
<proteinExistence type="predicted"/>
<dbReference type="AlphaFoldDB" id="A0A418NK32"/>
<dbReference type="RefSeq" id="WP_119512416.1">
    <property type="nucleotide sequence ID" value="NZ_QXFK01000014.1"/>
</dbReference>
<accession>A0A418NK32</accession>
<dbReference type="EMBL" id="QXFK01000014">
    <property type="protein sequence ID" value="RIV79584.1"/>
    <property type="molecule type" value="Genomic_DNA"/>
</dbReference>
<comment type="caution">
    <text evidence="2">The sequence shown here is derived from an EMBL/GenBank/DDBJ whole genome shotgun (WGS) entry which is preliminary data.</text>
</comment>
<protein>
    <recommendedName>
        <fullName evidence="1">DUF6950 domain-containing protein</fullName>
    </recommendedName>
</protein>
<organism evidence="2 3">
    <name type="scientific">Pelagerythrobacter aerophilus</name>
    <dbReference type="NCBI Taxonomy" id="2306995"/>
    <lineage>
        <taxon>Bacteria</taxon>
        <taxon>Pseudomonadati</taxon>
        <taxon>Pseudomonadota</taxon>
        <taxon>Alphaproteobacteria</taxon>
        <taxon>Sphingomonadales</taxon>
        <taxon>Erythrobacteraceae</taxon>
        <taxon>Pelagerythrobacter</taxon>
    </lineage>
</organism>
<dbReference type="OrthoDB" id="6586924at2"/>
<dbReference type="InterPro" id="IPR053802">
    <property type="entry name" value="DUF6950"/>
</dbReference>
<evidence type="ECO:0000259" key="1">
    <source>
        <dbReference type="Pfam" id="PF22262"/>
    </source>
</evidence>
<evidence type="ECO:0000313" key="2">
    <source>
        <dbReference type="EMBL" id="RIV79584.1"/>
    </source>
</evidence>
<name>A0A418NK32_9SPHN</name>
<evidence type="ECO:0000313" key="3">
    <source>
        <dbReference type="Proteomes" id="UP000285092"/>
    </source>
</evidence>
<sequence length="132" mass="14235">MDLGEYLAAARAKHWEWRLHDCTAFPAIWAGLADALPTYADEAEAEAMLHEAGGLVPLWDRAAEGRADEVALTELEPGDVGVIELMGVDARAVECGAIWTGRRWAFVPATGGIAAVSAPTVLKAWRPRCLRP</sequence>
<keyword evidence="3" id="KW-1185">Reference proteome</keyword>
<feature type="domain" description="DUF6950" evidence="1">
    <location>
        <begin position="3"/>
        <end position="126"/>
    </location>
</feature>
<dbReference type="Proteomes" id="UP000285092">
    <property type="component" value="Unassembled WGS sequence"/>
</dbReference>
<dbReference type="Pfam" id="PF22262">
    <property type="entry name" value="DUF6950"/>
    <property type="match status" value="1"/>
</dbReference>
<gene>
    <name evidence="2" type="ORF">D2V04_06335</name>
</gene>